<dbReference type="PANTHER" id="PTHR33371">
    <property type="entry name" value="INTERMEMBRANE PHOSPHOLIPID TRANSPORT SYSTEM BINDING PROTEIN MLAD-RELATED"/>
    <property type="match status" value="1"/>
</dbReference>
<sequence length="330" mass="35963">MKFKIRYADQIVGFFAVAAAVALVASVFLIGSKQRWFSKDYYYITEFESGSGLSAGMPVLYKGFTVGKIKSIRLNSNDSVEVQFYIYDTYYDRVREGSVVEFNVSPIGLGNQFLFYPGNGTGLIEEGELIPRVDSAEGRKRVETGIVTVPKKDDTISNFISQANRILTDVSWILSRIDEALEGRGSAPLTNTIHSVELMTENVSEITQTLNRDLSDITQNIKRITDALNAAANSSDGIVPALVDPNGKIFPELGAAVAHTSAAIENLEKATAALPSQFPQISGLVSELQTTLQSAQDVLEALKNNPLLKRGVPDRVNTQSGGTSPRDIEF</sequence>
<dbReference type="InterPro" id="IPR052336">
    <property type="entry name" value="MlaD_Phospholipid_Transporter"/>
</dbReference>
<feature type="domain" description="Mce/MlaD" evidence="3">
    <location>
        <begin position="41"/>
        <end position="107"/>
    </location>
</feature>
<dbReference type="EMBL" id="CP054257">
    <property type="protein sequence ID" value="QTQ11049.1"/>
    <property type="molecule type" value="Genomic_DNA"/>
</dbReference>
<name>A0A975EZ36_9SPIR</name>
<evidence type="ECO:0000256" key="2">
    <source>
        <dbReference type="SAM" id="Phobius"/>
    </source>
</evidence>
<accession>A0A975EZ36</accession>
<keyword evidence="2" id="KW-1133">Transmembrane helix</keyword>
<reference evidence="4" key="1">
    <citation type="submission" date="2020-05" db="EMBL/GenBank/DDBJ databases">
        <authorList>
            <person name="Zeng H."/>
            <person name="Chan Y.K."/>
            <person name="Watt R.M."/>
        </authorList>
    </citation>
    <scope>NUCLEOTIDE SEQUENCE</scope>
    <source>
        <strain evidence="4">ATCC 700773</strain>
    </source>
</reference>
<organism evidence="4 5">
    <name type="scientific">Treponema parvum</name>
    <dbReference type="NCBI Taxonomy" id="138851"/>
    <lineage>
        <taxon>Bacteria</taxon>
        <taxon>Pseudomonadati</taxon>
        <taxon>Spirochaetota</taxon>
        <taxon>Spirochaetia</taxon>
        <taxon>Spirochaetales</taxon>
        <taxon>Treponemataceae</taxon>
        <taxon>Treponema</taxon>
    </lineage>
</organism>
<reference evidence="4" key="2">
    <citation type="journal article" date="2021" name="Microbiol. Resour. Announc.">
        <title>Complete Genome Sequences of Three Human Oral Treponema parvum Isolates.</title>
        <authorList>
            <person name="Zeng H."/>
            <person name="Watt R.M."/>
        </authorList>
    </citation>
    <scope>NUCLEOTIDE SEQUENCE</scope>
    <source>
        <strain evidence="4">ATCC 700773</strain>
    </source>
</reference>
<dbReference type="InterPro" id="IPR003399">
    <property type="entry name" value="Mce/MlaD"/>
</dbReference>
<evidence type="ECO:0000313" key="4">
    <source>
        <dbReference type="EMBL" id="QTQ11049.1"/>
    </source>
</evidence>
<dbReference type="PANTHER" id="PTHR33371:SF4">
    <property type="entry name" value="INTERMEMBRANE PHOSPHOLIPID TRANSPORT SYSTEM BINDING PROTEIN MLAD"/>
    <property type="match status" value="1"/>
</dbReference>
<feature type="region of interest" description="Disordered" evidence="1">
    <location>
        <begin position="309"/>
        <end position="330"/>
    </location>
</feature>
<dbReference type="RefSeq" id="WP_210117844.1">
    <property type="nucleotide sequence ID" value="NZ_CP054257.1"/>
</dbReference>
<evidence type="ECO:0000259" key="3">
    <source>
        <dbReference type="Pfam" id="PF02470"/>
    </source>
</evidence>
<keyword evidence="2" id="KW-0812">Transmembrane</keyword>
<gene>
    <name evidence="4" type="ORF">HRI96_01895</name>
</gene>
<feature type="transmembrane region" description="Helical" evidence="2">
    <location>
        <begin position="12"/>
        <end position="31"/>
    </location>
</feature>
<evidence type="ECO:0000313" key="5">
    <source>
        <dbReference type="Proteomes" id="UP000671995"/>
    </source>
</evidence>
<proteinExistence type="predicted"/>
<protein>
    <submittedName>
        <fullName evidence="4">MCE family protein</fullName>
    </submittedName>
</protein>
<evidence type="ECO:0000256" key="1">
    <source>
        <dbReference type="SAM" id="MobiDB-lite"/>
    </source>
</evidence>
<dbReference type="Pfam" id="PF02470">
    <property type="entry name" value="MlaD"/>
    <property type="match status" value="1"/>
</dbReference>
<dbReference type="Proteomes" id="UP000671995">
    <property type="component" value="Chromosome"/>
</dbReference>
<dbReference type="AlphaFoldDB" id="A0A975EZ36"/>
<keyword evidence="2" id="KW-0472">Membrane</keyword>